<keyword evidence="2" id="KW-1185">Reference proteome</keyword>
<comment type="caution">
    <text evidence="1">The sequence shown here is derived from an EMBL/GenBank/DDBJ whole genome shotgun (WGS) entry which is preliminary data.</text>
</comment>
<evidence type="ECO:0008006" key="3">
    <source>
        <dbReference type="Google" id="ProtNLM"/>
    </source>
</evidence>
<reference evidence="2" key="1">
    <citation type="journal article" date="2019" name="Int. J. Syst. Evol. Microbiol.">
        <title>The Global Catalogue of Microorganisms (GCM) 10K type strain sequencing project: providing services to taxonomists for standard genome sequencing and annotation.</title>
        <authorList>
            <consortium name="The Broad Institute Genomics Platform"/>
            <consortium name="The Broad Institute Genome Sequencing Center for Infectious Disease"/>
            <person name="Wu L."/>
            <person name="Ma J."/>
        </authorList>
    </citation>
    <scope>NUCLEOTIDE SEQUENCE [LARGE SCALE GENOMIC DNA]</scope>
    <source>
        <strain evidence="2">CCM 8896</strain>
    </source>
</reference>
<dbReference type="Proteomes" id="UP001597267">
    <property type="component" value="Unassembled WGS sequence"/>
</dbReference>
<dbReference type="RefSeq" id="WP_125712953.1">
    <property type="nucleotide sequence ID" value="NZ_JBHTOP010000026.1"/>
</dbReference>
<name>A0ABW4JB74_9LACO</name>
<gene>
    <name evidence="1" type="ORF">ACFQ5M_12255</name>
</gene>
<dbReference type="EMBL" id="JBHTOP010000026">
    <property type="protein sequence ID" value="MFD1672876.1"/>
    <property type="molecule type" value="Genomic_DNA"/>
</dbReference>
<organism evidence="1 2">
    <name type="scientific">Agrilactobacillus yilanensis</name>
    <dbReference type="NCBI Taxonomy" id="2485997"/>
    <lineage>
        <taxon>Bacteria</taxon>
        <taxon>Bacillati</taxon>
        <taxon>Bacillota</taxon>
        <taxon>Bacilli</taxon>
        <taxon>Lactobacillales</taxon>
        <taxon>Lactobacillaceae</taxon>
        <taxon>Agrilactobacillus</taxon>
    </lineage>
</organism>
<evidence type="ECO:0000313" key="1">
    <source>
        <dbReference type="EMBL" id="MFD1672876.1"/>
    </source>
</evidence>
<sequence>MQDFFDNTITSSASTNDILNILGKPRLLTKWDNEVRRLEPTGENQAFTIVRNQAAINTTERLTVRQIADTIIYDIQGNRLSYQVQFTVHTAASTAVLDQRVLIDKNNLPHLPLSLLRPIAKHALLTNLRALVVFAERWSADIEERL</sequence>
<evidence type="ECO:0000313" key="2">
    <source>
        <dbReference type="Proteomes" id="UP001597267"/>
    </source>
</evidence>
<accession>A0ABW4JB74</accession>
<proteinExistence type="predicted"/>
<protein>
    <recommendedName>
        <fullName evidence="3">SRPBCC family protein</fullName>
    </recommendedName>
</protein>